<dbReference type="InterPro" id="IPR007535">
    <property type="entry name" value="Catechol_dOase_N"/>
</dbReference>
<protein>
    <recommendedName>
        <fullName evidence="11">Hydroxyquinol 1,2-dioxygenase</fullName>
    </recommendedName>
</protein>
<evidence type="ECO:0008006" key="11">
    <source>
        <dbReference type="Google" id="ProtNLM"/>
    </source>
</evidence>
<evidence type="ECO:0000256" key="3">
    <source>
        <dbReference type="ARBA" id="ARBA00022723"/>
    </source>
</evidence>
<evidence type="ECO:0000256" key="6">
    <source>
        <dbReference type="ARBA" id="ARBA00023004"/>
    </source>
</evidence>
<evidence type="ECO:0000256" key="4">
    <source>
        <dbReference type="ARBA" id="ARBA00022964"/>
    </source>
</evidence>
<keyword evidence="5" id="KW-0560">Oxidoreductase</keyword>
<dbReference type="OrthoDB" id="5238185at2759"/>
<organism evidence="9 10">
    <name type="scientific">Amanita muscaria (strain Koide BX008)</name>
    <dbReference type="NCBI Taxonomy" id="946122"/>
    <lineage>
        <taxon>Eukaryota</taxon>
        <taxon>Fungi</taxon>
        <taxon>Dikarya</taxon>
        <taxon>Basidiomycota</taxon>
        <taxon>Agaricomycotina</taxon>
        <taxon>Agaricomycetes</taxon>
        <taxon>Agaricomycetidae</taxon>
        <taxon>Agaricales</taxon>
        <taxon>Pluteineae</taxon>
        <taxon>Amanitaceae</taxon>
        <taxon>Amanita</taxon>
    </lineage>
</organism>
<dbReference type="SUPFAM" id="SSF49482">
    <property type="entry name" value="Aromatic compound dioxygenase"/>
    <property type="match status" value="1"/>
</dbReference>
<dbReference type="PANTHER" id="PTHR33711:SF7">
    <property type="entry name" value="INTRADIOL RING-CLEAVAGE DIOXYGENASES DOMAIN-CONTAINING PROTEIN-RELATED"/>
    <property type="match status" value="1"/>
</dbReference>
<evidence type="ECO:0000256" key="5">
    <source>
        <dbReference type="ARBA" id="ARBA00023002"/>
    </source>
</evidence>
<evidence type="ECO:0000313" key="9">
    <source>
        <dbReference type="EMBL" id="KIL65500.1"/>
    </source>
</evidence>
<feature type="domain" description="Catechol dioxygenase N-terminal" evidence="8">
    <location>
        <begin position="49"/>
        <end position="122"/>
    </location>
</feature>
<name>A0A0C2SQH7_AMAMK</name>
<accession>A0A0C2SQH7</accession>
<evidence type="ECO:0000313" key="10">
    <source>
        <dbReference type="Proteomes" id="UP000054549"/>
    </source>
</evidence>
<gene>
    <name evidence="9" type="ORF">M378DRAFT_105177</name>
</gene>
<dbReference type="Gene3D" id="2.60.130.10">
    <property type="entry name" value="Aromatic compound dioxygenase"/>
    <property type="match status" value="1"/>
</dbReference>
<evidence type="ECO:0000259" key="8">
    <source>
        <dbReference type="Pfam" id="PF04444"/>
    </source>
</evidence>
<dbReference type="InParanoid" id="A0A0C2SQH7"/>
<evidence type="ECO:0000256" key="1">
    <source>
        <dbReference type="ARBA" id="ARBA00001965"/>
    </source>
</evidence>
<dbReference type="STRING" id="946122.A0A0C2SQH7"/>
<feature type="domain" description="Intradiol ring-cleavage dioxygenases" evidence="7">
    <location>
        <begin position="129"/>
        <end position="296"/>
    </location>
</feature>
<keyword evidence="4" id="KW-0223">Dioxygenase</keyword>
<dbReference type="GO" id="GO:0018576">
    <property type="term" value="F:catechol 1,2-dioxygenase activity"/>
    <property type="evidence" value="ECO:0007669"/>
    <property type="project" value="InterPro"/>
</dbReference>
<keyword evidence="10" id="KW-1185">Reference proteome</keyword>
<sequence>MTEQSGNLDKTPSFVTQHGVDLSNLPKIVDMSADSITDNVHAINSNCPDERTRFVFKNLINHLHAFVRETSVTREEWASTIQFLTETGQICSDIRQEYILLSDVLGVSALLDSINNVRPSEATESTILGPFYTEDAHDVQSGDSIASEGKGDYLFVEGRVLDLDGNPIPGAVIDTWETDSAGLYDTQYEGRTEPDCRGRLYSAEDGSFSFRGVVPVSYPIPNDGPVGKLLGKLGRHPYRPAHLHFRVEAPGHETVATALYWKGDVYLTSDAVFGVRTSLIIDPETVTDTNLTLSRGFKEAKPHVYLKHDFVLAKPEECEHLKRKAEGQV</sequence>
<evidence type="ECO:0000256" key="2">
    <source>
        <dbReference type="ARBA" id="ARBA00007825"/>
    </source>
</evidence>
<dbReference type="PANTHER" id="PTHR33711">
    <property type="entry name" value="DIOXYGENASE, PUTATIVE (AFU_ORTHOLOGUE AFUA_2G02910)-RELATED"/>
    <property type="match status" value="1"/>
</dbReference>
<dbReference type="AlphaFoldDB" id="A0A0C2SQH7"/>
<comment type="similarity">
    <text evidence="2">Belongs to the intradiol ring-cleavage dioxygenase family.</text>
</comment>
<dbReference type="GO" id="GO:0009712">
    <property type="term" value="P:catechol-containing compound metabolic process"/>
    <property type="evidence" value="ECO:0007669"/>
    <property type="project" value="InterPro"/>
</dbReference>
<dbReference type="Pfam" id="PF00775">
    <property type="entry name" value="Dioxygenase_C"/>
    <property type="match status" value="1"/>
</dbReference>
<dbReference type="GO" id="GO:0008199">
    <property type="term" value="F:ferric iron binding"/>
    <property type="evidence" value="ECO:0007669"/>
    <property type="project" value="InterPro"/>
</dbReference>
<reference evidence="9 10" key="1">
    <citation type="submission" date="2014-04" db="EMBL/GenBank/DDBJ databases">
        <title>Evolutionary Origins and Diversification of the Mycorrhizal Mutualists.</title>
        <authorList>
            <consortium name="DOE Joint Genome Institute"/>
            <consortium name="Mycorrhizal Genomics Consortium"/>
            <person name="Kohler A."/>
            <person name="Kuo A."/>
            <person name="Nagy L.G."/>
            <person name="Floudas D."/>
            <person name="Copeland A."/>
            <person name="Barry K.W."/>
            <person name="Cichocki N."/>
            <person name="Veneault-Fourrey C."/>
            <person name="LaButti K."/>
            <person name="Lindquist E.A."/>
            <person name="Lipzen A."/>
            <person name="Lundell T."/>
            <person name="Morin E."/>
            <person name="Murat C."/>
            <person name="Riley R."/>
            <person name="Ohm R."/>
            <person name="Sun H."/>
            <person name="Tunlid A."/>
            <person name="Henrissat B."/>
            <person name="Grigoriev I.V."/>
            <person name="Hibbett D.S."/>
            <person name="Martin F."/>
        </authorList>
    </citation>
    <scope>NUCLEOTIDE SEQUENCE [LARGE SCALE GENOMIC DNA]</scope>
    <source>
        <strain evidence="9 10">Koide BX008</strain>
    </source>
</reference>
<proteinExistence type="inferred from homology"/>
<dbReference type="InterPro" id="IPR000627">
    <property type="entry name" value="Intradiol_dOase_C"/>
</dbReference>
<dbReference type="Pfam" id="PF04444">
    <property type="entry name" value="Dioxygenase_N"/>
    <property type="match status" value="1"/>
</dbReference>
<dbReference type="InterPro" id="IPR015889">
    <property type="entry name" value="Intradiol_dOase_core"/>
</dbReference>
<dbReference type="EMBL" id="KN818242">
    <property type="protein sequence ID" value="KIL65500.1"/>
    <property type="molecule type" value="Genomic_DNA"/>
</dbReference>
<dbReference type="HOGENOM" id="CLU_046727_2_0_1"/>
<dbReference type="Proteomes" id="UP000054549">
    <property type="component" value="Unassembled WGS sequence"/>
</dbReference>
<keyword evidence="3" id="KW-0479">Metal-binding</keyword>
<dbReference type="InterPro" id="IPR050770">
    <property type="entry name" value="Intradiol_RC_Dioxygenase"/>
</dbReference>
<comment type="cofactor">
    <cofactor evidence="1">
        <name>Fe(3+)</name>
        <dbReference type="ChEBI" id="CHEBI:29034"/>
    </cofactor>
</comment>
<evidence type="ECO:0000259" key="7">
    <source>
        <dbReference type="Pfam" id="PF00775"/>
    </source>
</evidence>
<keyword evidence="6" id="KW-0408">Iron</keyword>